<evidence type="ECO:0000313" key="4">
    <source>
        <dbReference type="EMBL" id="AIY39689.1"/>
    </source>
</evidence>
<dbReference type="STRING" id="279058.LT85_0529"/>
<proteinExistence type="inferred from homology"/>
<dbReference type="RefSeq" id="WP_038484898.1">
    <property type="nucleotide sequence ID" value="NZ_CP009962.1"/>
</dbReference>
<dbReference type="GO" id="GO:0005886">
    <property type="term" value="C:plasma membrane"/>
    <property type="evidence" value="ECO:0007669"/>
    <property type="project" value="TreeGrafter"/>
</dbReference>
<dbReference type="NCBIfam" id="NF001933">
    <property type="entry name" value="PRK00711.1"/>
    <property type="match status" value="1"/>
</dbReference>
<dbReference type="OrthoDB" id="18526at2"/>
<dbReference type="GO" id="GO:0055130">
    <property type="term" value="P:D-alanine catabolic process"/>
    <property type="evidence" value="ECO:0007669"/>
    <property type="project" value="TreeGrafter"/>
</dbReference>
<evidence type="ECO:0000256" key="1">
    <source>
        <dbReference type="ARBA" id="ARBA00009410"/>
    </source>
</evidence>
<dbReference type="EMBL" id="CP009962">
    <property type="protein sequence ID" value="AIY39689.1"/>
    <property type="molecule type" value="Genomic_DNA"/>
</dbReference>
<reference evidence="5" key="1">
    <citation type="journal article" date="2014" name="Soil Biol. Biochem.">
        <title>Structure and function of bacterial communities in ageing soils: Insights from the Mendocino ecological staircase.</title>
        <authorList>
            <person name="Uroz S."/>
            <person name="Tech J.J."/>
            <person name="Sawaya N.A."/>
            <person name="Frey-Klett P."/>
            <person name="Leveau J.H.J."/>
        </authorList>
    </citation>
    <scope>NUCLEOTIDE SEQUENCE [LARGE SCALE GENOMIC DNA]</scope>
    <source>
        <strain evidence="5">Cal35</strain>
    </source>
</reference>
<name>A0A0A1F7N1_9BURK</name>
<keyword evidence="2 4" id="KW-0560">Oxidoreductase</keyword>
<dbReference type="SUPFAM" id="SSF51905">
    <property type="entry name" value="FAD/NAD(P)-binding domain"/>
    <property type="match status" value="1"/>
</dbReference>
<dbReference type="AlphaFoldDB" id="A0A0A1F7N1"/>
<dbReference type="GO" id="GO:0005737">
    <property type="term" value="C:cytoplasm"/>
    <property type="evidence" value="ECO:0007669"/>
    <property type="project" value="TreeGrafter"/>
</dbReference>
<evidence type="ECO:0000313" key="5">
    <source>
        <dbReference type="Proteomes" id="UP000030302"/>
    </source>
</evidence>
<dbReference type="PANTHER" id="PTHR13847">
    <property type="entry name" value="SARCOSINE DEHYDROGENASE-RELATED"/>
    <property type="match status" value="1"/>
</dbReference>
<dbReference type="Proteomes" id="UP000030302">
    <property type="component" value="Chromosome"/>
</dbReference>
<dbReference type="Pfam" id="PF01266">
    <property type="entry name" value="DAO"/>
    <property type="match status" value="1"/>
</dbReference>
<keyword evidence="5" id="KW-1185">Reference proteome</keyword>
<dbReference type="KEGG" id="care:LT85_0529"/>
<sequence length="423" mass="45786">MEVIIVGAGVIGVATAHFLQQQGCQVRIVDRRPAPGMECSYANGGFYSAGLSAPWSAPGAIRMAVVSQFDKSAAFKWRPDFTWRQITWMMQSLKECRPDRFSINRARLTRMAKYALECLRHIESALPIDYQRSVNGVLQIYREPVPQAMIDGHLRYLETMGIAANFLSRAQVFTLEPALARSTPHLFAGLHVHDDLSGDCQVFTAKLAEAVAARGGVFDWNTTVKQIHVDQSGAARAKIRSIVSQDREFKADAYVFAAGADTPMLLKGLADIPVYPIKGYSVTAPIATEERAPRHSLFDFATKTGMARLGDRMRISGIAEVAGYGTTPDAARSDQLLAAFEGAFPGAIGLQGATSWAGLRPATPDGVPLVSRTACENLYVNTGHGGSGWSMSCGSGKLMADIVTGRPTDIDATDYALLSPLRR</sequence>
<comment type="similarity">
    <text evidence="1">Belongs to the DadA oxidoreductase family.</text>
</comment>
<dbReference type="PANTHER" id="PTHR13847:SF280">
    <property type="entry name" value="D-AMINO ACID DEHYDROGENASE"/>
    <property type="match status" value="1"/>
</dbReference>
<organism evidence="4 5">
    <name type="scientific">Collimonas arenae</name>
    <dbReference type="NCBI Taxonomy" id="279058"/>
    <lineage>
        <taxon>Bacteria</taxon>
        <taxon>Pseudomonadati</taxon>
        <taxon>Pseudomonadota</taxon>
        <taxon>Betaproteobacteria</taxon>
        <taxon>Burkholderiales</taxon>
        <taxon>Oxalobacteraceae</taxon>
        <taxon>Collimonas</taxon>
    </lineage>
</organism>
<gene>
    <name evidence="4" type="ORF">LT85_0529</name>
</gene>
<evidence type="ECO:0000259" key="3">
    <source>
        <dbReference type="Pfam" id="PF01266"/>
    </source>
</evidence>
<dbReference type="Gene3D" id="3.30.9.10">
    <property type="entry name" value="D-Amino Acid Oxidase, subunit A, domain 2"/>
    <property type="match status" value="1"/>
</dbReference>
<dbReference type="InterPro" id="IPR036188">
    <property type="entry name" value="FAD/NAD-bd_sf"/>
</dbReference>
<accession>A0A0A1F7N1</accession>
<feature type="domain" description="FAD dependent oxidoreductase" evidence="3">
    <location>
        <begin position="3"/>
        <end position="401"/>
    </location>
</feature>
<dbReference type="HOGENOM" id="CLU_007884_9_2_4"/>
<dbReference type="GO" id="GO:0008718">
    <property type="term" value="F:D-amino-acid dehydrogenase activity"/>
    <property type="evidence" value="ECO:0007669"/>
    <property type="project" value="TreeGrafter"/>
</dbReference>
<dbReference type="InterPro" id="IPR006076">
    <property type="entry name" value="FAD-dep_OxRdtase"/>
</dbReference>
<dbReference type="EC" id="1.4.99.1" evidence="4"/>
<protein>
    <submittedName>
        <fullName evidence="4">D-amino acid dehydrogenase small subunit</fullName>
        <ecNumber evidence="4">1.4.99.1</ecNumber>
    </submittedName>
</protein>
<dbReference type="Gene3D" id="3.50.50.60">
    <property type="entry name" value="FAD/NAD(P)-binding domain"/>
    <property type="match status" value="2"/>
</dbReference>
<dbReference type="SUPFAM" id="SSF54373">
    <property type="entry name" value="FAD-linked reductases, C-terminal domain"/>
    <property type="match status" value="1"/>
</dbReference>
<evidence type="ECO:0000256" key="2">
    <source>
        <dbReference type="ARBA" id="ARBA00023002"/>
    </source>
</evidence>